<keyword evidence="10" id="KW-1185">Reference proteome</keyword>
<dbReference type="Proteomes" id="UP000610558">
    <property type="component" value="Unassembled WGS sequence"/>
</dbReference>
<comment type="caution">
    <text evidence="9">The sequence shown here is derived from an EMBL/GenBank/DDBJ whole genome shotgun (WGS) entry which is preliminary data.</text>
</comment>
<organism evidence="9 10">
    <name type="scientific">Spongiibacter pelagi</name>
    <dbReference type="NCBI Taxonomy" id="2760804"/>
    <lineage>
        <taxon>Bacteria</taxon>
        <taxon>Pseudomonadati</taxon>
        <taxon>Pseudomonadota</taxon>
        <taxon>Gammaproteobacteria</taxon>
        <taxon>Cellvibrionales</taxon>
        <taxon>Spongiibacteraceae</taxon>
        <taxon>Spongiibacter</taxon>
    </lineage>
</organism>
<evidence type="ECO:0000256" key="6">
    <source>
        <dbReference type="ARBA" id="ARBA00023263"/>
    </source>
</evidence>
<dbReference type="Pfam" id="PF05567">
    <property type="entry name" value="T4P_PilY1"/>
    <property type="match status" value="1"/>
</dbReference>
<feature type="region of interest" description="Disordered" evidence="7">
    <location>
        <begin position="1166"/>
        <end position="1185"/>
    </location>
</feature>
<evidence type="ECO:0000256" key="7">
    <source>
        <dbReference type="SAM" id="MobiDB-lite"/>
    </source>
</evidence>
<dbReference type="GO" id="GO:0009289">
    <property type="term" value="C:pilus"/>
    <property type="evidence" value="ECO:0007669"/>
    <property type="project" value="UniProtKB-SubCell"/>
</dbReference>
<keyword evidence="6" id="KW-0281">Fimbrium</keyword>
<keyword evidence="5" id="KW-0106">Calcium</keyword>
<evidence type="ECO:0000313" key="10">
    <source>
        <dbReference type="Proteomes" id="UP000610558"/>
    </source>
</evidence>
<sequence length="1185" mass="128262">MYSTSGNILRVDNRGIDKDDKYCRAKFTVTGQKVGCDGATGDDSIAQKPLFLTQSAAPNVMYILDDSGSMHFELMPDDIIIDSARYVFPRADGVYGSGDYDNRVPTVDAGSAFNARSRSPQVNSLYYNPGITYDPWIKWDGTSYPAAVPTCAWHNPERTNSNSATYCRNLTTNNSNYNDVSWRSCTSSSSCSSTTNNKTFWPATYYWMKDTSASSWSSSNFDKVEIRSGTTYSGHGREGRDDCTTNDDGTCTYTEEMQNFANWYTYYRSRILTARAGSGFAFAGQSADIRVGFASINQGESTVDGVKTNVIVNGVRDFAGDDRKSFYSSLYTRSIPSAGTPLRRALDAAGTYFMRKDSKGPWSDSPGESSNEDQLICRRNYSILMTDGYWSGSAVSGSAGDNNDGTGGPTWTNPFGKSYTYKAISPFTDNREDTLADVAMYYWKNDLRTDMSNEVFENKSNPAFWQHMTTYGVGFGVTGTVDPKSAFAAITTGDSITWPDPGSAEKHKIDDLLHAGVNSRGGFFSAANPDQFANELATFLENIANESKSSASSIAANSTRLDSGTLIYQASFNSLEWTGRIVAYTLQDNGQLDQVYWDTDKNGIPAHGSRKIIATAGDVGGIVTSATDFTTSSWASFTADQKAFLQNSGSETDGKNLLNWLRGDKTNEGSDYRPRTGLLGDIVNSDPFFTGNSENFGFGFLGGSEGTSYATFLSSKSSRTPMIYVGANDGMLHGFDAQTGIEKMAFIPTAVFENLPDLADVDYTHRYFVDSSPRVLDAYLGGTWKSVLVSGTGAGGRAVFALDVTSPSTFSKNNFMWEFSTADDAADKLGVAMSEPSIARLKASDKWVAIFGNGYDSGDNVKLFIVDLATGSLLKAIDTGVSGTNNGLGTAVPVDVDGDKVTDYVYAGDLTGNLWKFDLTGAAIDDWSVAYSASGSPAPLFKAVDDDGDPQPITARPTVGRHPGGGYMVYVGTGRYFMESDSHTEVDPQVQSFYGIRDNGAIVARGDLLEQEIQYEGFGTLSNGSTTAAPIRIVSDNSPDSAPTYGWYLNLIYNTAEGERSVSRPILRNGRIIFSTIIPSESLCGYGGRSWLMELDAVNGGRIDEPVLDINNDGKIDELDKVLIDGKYYPVSGLGFEEMIKTPGIIGAGDLEYKFTSGSSGSIGVITESGDGAENLGRQSWRHLQ</sequence>
<dbReference type="InterPro" id="IPR008707">
    <property type="entry name" value="B-propeller_PilY1"/>
</dbReference>
<comment type="subcellular location">
    <subcellularLocation>
        <location evidence="1">Fimbrium</location>
    </subcellularLocation>
</comment>
<dbReference type="EMBL" id="JACXLD010000008">
    <property type="protein sequence ID" value="MBD2859873.1"/>
    <property type="molecule type" value="Genomic_DNA"/>
</dbReference>
<dbReference type="InterPro" id="IPR011047">
    <property type="entry name" value="Quinoprotein_ADH-like_sf"/>
</dbReference>
<keyword evidence="3" id="KW-1029">Fimbrium biogenesis</keyword>
<evidence type="ECO:0000256" key="5">
    <source>
        <dbReference type="ARBA" id="ARBA00022837"/>
    </source>
</evidence>
<gene>
    <name evidence="9" type="ORF">IB286_12755</name>
</gene>
<dbReference type="InterPro" id="IPR015943">
    <property type="entry name" value="WD40/YVTN_repeat-like_dom_sf"/>
</dbReference>
<accession>A0A927C243</accession>
<protein>
    <submittedName>
        <fullName evidence="9">Pilus assembly protein PilY</fullName>
    </submittedName>
</protein>
<dbReference type="GO" id="GO:0046872">
    <property type="term" value="F:metal ion binding"/>
    <property type="evidence" value="ECO:0007669"/>
    <property type="project" value="UniProtKB-KW"/>
</dbReference>
<evidence type="ECO:0000259" key="8">
    <source>
        <dbReference type="Pfam" id="PF05567"/>
    </source>
</evidence>
<dbReference type="AlphaFoldDB" id="A0A927C243"/>
<name>A0A927C243_9GAMM</name>
<evidence type="ECO:0000256" key="2">
    <source>
        <dbReference type="ARBA" id="ARBA00008387"/>
    </source>
</evidence>
<comment type="similarity">
    <text evidence="2">Belongs to the PilY1 family.</text>
</comment>
<keyword evidence="4" id="KW-0479">Metal-binding</keyword>
<dbReference type="SUPFAM" id="SSF50998">
    <property type="entry name" value="Quinoprotein alcohol dehydrogenase-like"/>
    <property type="match status" value="1"/>
</dbReference>
<proteinExistence type="inferred from homology"/>
<dbReference type="Gene3D" id="2.130.10.10">
    <property type="entry name" value="YVTN repeat-like/Quinoprotein amine dehydrogenase"/>
    <property type="match status" value="1"/>
</dbReference>
<reference evidence="9" key="1">
    <citation type="submission" date="2020-09" db="EMBL/GenBank/DDBJ databases">
        <authorList>
            <person name="Yoon J.-W."/>
        </authorList>
    </citation>
    <scope>NUCLEOTIDE SEQUENCE</scope>
    <source>
        <strain evidence="9">KMU-158</strain>
    </source>
</reference>
<evidence type="ECO:0000256" key="3">
    <source>
        <dbReference type="ARBA" id="ARBA00022558"/>
    </source>
</evidence>
<evidence type="ECO:0000313" key="9">
    <source>
        <dbReference type="EMBL" id="MBD2859873.1"/>
    </source>
</evidence>
<evidence type="ECO:0000256" key="1">
    <source>
        <dbReference type="ARBA" id="ARBA00004561"/>
    </source>
</evidence>
<evidence type="ECO:0000256" key="4">
    <source>
        <dbReference type="ARBA" id="ARBA00022723"/>
    </source>
</evidence>
<feature type="domain" description="PilY1 beta-propeller" evidence="8">
    <location>
        <begin position="679"/>
        <end position="1001"/>
    </location>
</feature>